<dbReference type="InterPro" id="IPR018062">
    <property type="entry name" value="HTH_AraC-typ_CS"/>
</dbReference>
<dbReference type="Pfam" id="PF06029">
    <property type="entry name" value="AlkA_N"/>
    <property type="match status" value="1"/>
</dbReference>
<reference evidence="15 16" key="1">
    <citation type="journal article" date="2018" name="Elife">
        <title>Discovery and characterization of a prevalent human gut bacterial enzyme sufficient for the inactivation of a family of plant toxins.</title>
        <authorList>
            <person name="Koppel N."/>
            <person name="Bisanz J.E."/>
            <person name="Pandelia M.E."/>
            <person name="Turnbaugh P.J."/>
            <person name="Balskus E.P."/>
        </authorList>
    </citation>
    <scope>NUCLEOTIDE SEQUENCE [LARGE SCALE GENOMIC DNA]</scope>
    <source>
        <strain evidence="15 16">DSM 16107</strain>
    </source>
</reference>
<keyword evidence="12" id="KW-0804">Transcription</keyword>
<dbReference type="InterPro" id="IPR051912">
    <property type="entry name" value="Alkylbase_DNA_Glycosylase/TA"/>
</dbReference>
<keyword evidence="9" id="KW-0805">Transcription regulation</keyword>
<dbReference type="InterPro" id="IPR011257">
    <property type="entry name" value="DNA_glycosylase"/>
</dbReference>
<proteinExistence type="predicted"/>
<comment type="cofactor">
    <cofactor evidence="2">
        <name>Zn(2+)</name>
        <dbReference type="ChEBI" id="CHEBI:29105"/>
    </cofactor>
</comment>
<dbReference type="EC" id="3.2.2.21" evidence="3"/>
<dbReference type="Pfam" id="PF02805">
    <property type="entry name" value="Ada_Zn_binding"/>
    <property type="match status" value="1"/>
</dbReference>
<dbReference type="Proteomes" id="UP000253817">
    <property type="component" value="Unassembled WGS sequence"/>
</dbReference>
<dbReference type="InterPro" id="IPR037046">
    <property type="entry name" value="AlkA_N_sf"/>
</dbReference>
<keyword evidence="6" id="KW-0479">Metal-binding</keyword>
<dbReference type="Pfam" id="PF00730">
    <property type="entry name" value="HhH-GPD"/>
    <property type="match status" value="1"/>
</dbReference>
<keyword evidence="11" id="KW-0010">Activator</keyword>
<organism evidence="15 16">
    <name type="scientific">Eggerthella sinensis</name>
    <dbReference type="NCBI Taxonomy" id="242230"/>
    <lineage>
        <taxon>Bacteria</taxon>
        <taxon>Bacillati</taxon>
        <taxon>Actinomycetota</taxon>
        <taxon>Coriobacteriia</taxon>
        <taxon>Eggerthellales</taxon>
        <taxon>Eggerthellaceae</taxon>
        <taxon>Eggerthella</taxon>
    </lineage>
</organism>
<comment type="catalytic activity">
    <reaction evidence="1">
        <text>Hydrolysis of alkylated DNA, releasing 3-methyladenine, 3-methylguanine, 7-methylguanine and 7-methyladenine.</text>
        <dbReference type="EC" id="3.2.2.21"/>
    </reaction>
</comment>
<protein>
    <recommendedName>
        <fullName evidence="3">DNA-3-methyladenine glycosylase II</fullName>
        <ecNumber evidence="3">3.2.2.21</ecNumber>
    </recommendedName>
</protein>
<keyword evidence="10" id="KW-0238">DNA-binding</keyword>
<dbReference type="SMART" id="SM01009">
    <property type="entry name" value="AlkA_N"/>
    <property type="match status" value="1"/>
</dbReference>
<name>A0ABX9HMI5_9ACTN</name>
<dbReference type="PANTHER" id="PTHR43003:SF13">
    <property type="entry name" value="DNA-3-METHYLADENINE GLYCOSYLASE 2"/>
    <property type="match status" value="1"/>
</dbReference>
<dbReference type="InterPro" id="IPR003265">
    <property type="entry name" value="HhH-GPD_domain"/>
</dbReference>
<keyword evidence="8" id="KW-0862">Zinc</keyword>
<evidence type="ECO:0000256" key="6">
    <source>
        <dbReference type="ARBA" id="ARBA00022723"/>
    </source>
</evidence>
<dbReference type="PROSITE" id="PS01124">
    <property type="entry name" value="HTH_ARAC_FAMILY_2"/>
    <property type="match status" value="1"/>
</dbReference>
<evidence type="ECO:0000256" key="7">
    <source>
        <dbReference type="ARBA" id="ARBA00022763"/>
    </source>
</evidence>
<evidence type="ECO:0000256" key="3">
    <source>
        <dbReference type="ARBA" id="ARBA00012000"/>
    </source>
</evidence>
<evidence type="ECO:0000256" key="5">
    <source>
        <dbReference type="ARBA" id="ARBA00022679"/>
    </source>
</evidence>
<evidence type="ECO:0000256" key="9">
    <source>
        <dbReference type="ARBA" id="ARBA00023015"/>
    </source>
</evidence>
<dbReference type="CDD" id="cd00056">
    <property type="entry name" value="ENDO3c"/>
    <property type="match status" value="1"/>
</dbReference>
<dbReference type="InterPro" id="IPR004026">
    <property type="entry name" value="Ada_DNA_repair_Zn-bd"/>
</dbReference>
<dbReference type="InterPro" id="IPR023170">
    <property type="entry name" value="HhH_base_excis_C"/>
</dbReference>
<accession>A0ABX9HMI5</accession>
<evidence type="ECO:0000256" key="4">
    <source>
        <dbReference type="ARBA" id="ARBA00022603"/>
    </source>
</evidence>
<dbReference type="InterPro" id="IPR018060">
    <property type="entry name" value="HTH_AraC"/>
</dbReference>
<evidence type="ECO:0000256" key="12">
    <source>
        <dbReference type="ARBA" id="ARBA00023163"/>
    </source>
</evidence>
<dbReference type="SMART" id="SM00342">
    <property type="entry name" value="HTH_ARAC"/>
    <property type="match status" value="1"/>
</dbReference>
<dbReference type="SUPFAM" id="SSF46689">
    <property type="entry name" value="Homeodomain-like"/>
    <property type="match status" value="2"/>
</dbReference>
<keyword evidence="13" id="KW-0234">DNA repair</keyword>
<dbReference type="Gene3D" id="3.40.10.10">
    <property type="entry name" value="DNA Methylphosphotriester Repair Domain"/>
    <property type="match status" value="1"/>
</dbReference>
<dbReference type="SUPFAM" id="SSF48150">
    <property type="entry name" value="DNA-glycosylase"/>
    <property type="match status" value="1"/>
</dbReference>
<evidence type="ECO:0000256" key="11">
    <source>
        <dbReference type="ARBA" id="ARBA00023159"/>
    </source>
</evidence>
<keyword evidence="4" id="KW-0489">Methyltransferase</keyword>
<dbReference type="SUPFAM" id="SSF57884">
    <property type="entry name" value="Ada DNA repair protein, N-terminal domain (N-Ada 10)"/>
    <property type="match status" value="1"/>
</dbReference>
<dbReference type="SMART" id="SM00478">
    <property type="entry name" value="ENDO3c"/>
    <property type="match status" value="1"/>
</dbReference>
<keyword evidence="5" id="KW-0808">Transferase</keyword>
<gene>
    <name evidence="15" type="ORF">C1876_06845</name>
</gene>
<dbReference type="Gene3D" id="3.30.310.20">
    <property type="entry name" value="DNA-3-methyladenine glycosylase AlkA, N-terminal domain"/>
    <property type="match status" value="1"/>
</dbReference>
<sequence length="493" mass="52647">MLDDDACYEALRANDARFDGLFFVGVSSTGIYCRSVCPAKLPKRENCTFFPTAAAAEAAGYRPCLKCRPELAPGQPATLEMDELAARAAAALRDGSASSVAALAASLGVSERHLRRVFEATWGVSPVRYRTTCRLLLAKSLLTETDLPVAQVARACGFSSTRRFEEAFGASYRLAPGRFRRQLAAGGTARTGAADGAAAGSVSFLLGYRAPYRYDELLAFLRFRAIEGVESVSDGVYKRTVRIGKSVGWIAVRNRPERSALELTVSESLYGHLPLVAAKARLLFDTDCDPRLIDEGLAGFHDRTGGAFRLEGVRLPCSFDGFEMTVRAILGQQITVKAANTLAGRVAAAFGTSLGSAGAPAPFEELSTLFPAPAAFCTAGAAERLGELGVIRQRARSICAVAEKLEAGALELRPGADVEANAEALLDVPGIGPWTVQYALMRAFAYPDAFPAADYAVKHAFPGLAPREIEALSRAWSPLRSYAVMSLWSEPLG</sequence>
<keyword evidence="16" id="KW-1185">Reference proteome</keyword>
<dbReference type="Gene3D" id="1.10.1670.10">
    <property type="entry name" value="Helix-hairpin-Helix base-excision DNA repair enzymes (C-terminal)"/>
    <property type="match status" value="1"/>
</dbReference>
<dbReference type="Gene3D" id="1.10.340.30">
    <property type="entry name" value="Hypothetical protein, domain 2"/>
    <property type="match status" value="1"/>
</dbReference>
<dbReference type="EMBL" id="PPTT01000009">
    <property type="protein sequence ID" value="RDB69481.1"/>
    <property type="molecule type" value="Genomic_DNA"/>
</dbReference>
<dbReference type="InterPro" id="IPR009057">
    <property type="entry name" value="Homeodomain-like_sf"/>
</dbReference>
<evidence type="ECO:0000259" key="14">
    <source>
        <dbReference type="PROSITE" id="PS01124"/>
    </source>
</evidence>
<dbReference type="PROSITE" id="PS00041">
    <property type="entry name" value="HTH_ARAC_FAMILY_1"/>
    <property type="match status" value="1"/>
</dbReference>
<evidence type="ECO:0000256" key="1">
    <source>
        <dbReference type="ARBA" id="ARBA00000086"/>
    </source>
</evidence>
<evidence type="ECO:0000256" key="2">
    <source>
        <dbReference type="ARBA" id="ARBA00001947"/>
    </source>
</evidence>
<dbReference type="InterPro" id="IPR035451">
    <property type="entry name" value="Ada-like_dom_sf"/>
</dbReference>
<dbReference type="SUPFAM" id="SSF55945">
    <property type="entry name" value="TATA-box binding protein-like"/>
    <property type="match status" value="1"/>
</dbReference>
<evidence type="ECO:0000256" key="10">
    <source>
        <dbReference type="ARBA" id="ARBA00023125"/>
    </source>
</evidence>
<evidence type="ECO:0000313" key="15">
    <source>
        <dbReference type="EMBL" id="RDB69481.1"/>
    </source>
</evidence>
<dbReference type="Gene3D" id="1.10.10.60">
    <property type="entry name" value="Homeodomain-like"/>
    <property type="match status" value="2"/>
</dbReference>
<dbReference type="RefSeq" id="WP_114545971.1">
    <property type="nucleotide sequence ID" value="NZ_PPTT01000009.1"/>
</dbReference>
<feature type="domain" description="HTH araC/xylS-type" evidence="14">
    <location>
        <begin position="82"/>
        <end position="182"/>
    </location>
</feature>
<dbReference type="PANTHER" id="PTHR43003">
    <property type="entry name" value="DNA-3-METHYLADENINE GLYCOSYLASE"/>
    <property type="match status" value="1"/>
</dbReference>
<dbReference type="InterPro" id="IPR010316">
    <property type="entry name" value="AlkA_N"/>
</dbReference>
<evidence type="ECO:0000256" key="8">
    <source>
        <dbReference type="ARBA" id="ARBA00022833"/>
    </source>
</evidence>
<keyword evidence="7" id="KW-0227">DNA damage</keyword>
<dbReference type="Pfam" id="PF12833">
    <property type="entry name" value="HTH_18"/>
    <property type="match status" value="1"/>
</dbReference>
<evidence type="ECO:0000256" key="13">
    <source>
        <dbReference type="ARBA" id="ARBA00023204"/>
    </source>
</evidence>
<evidence type="ECO:0000313" key="16">
    <source>
        <dbReference type="Proteomes" id="UP000253817"/>
    </source>
</evidence>
<comment type="caution">
    <text evidence="15">The sequence shown here is derived from an EMBL/GenBank/DDBJ whole genome shotgun (WGS) entry which is preliminary data.</text>
</comment>